<proteinExistence type="predicted"/>
<reference evidence="1 2" key="1">
    <citation type="submission" date="2021-02" db="EMBL/GenBank/DDBJ databases">
        <authorList>
            <person name="Han P."/>
        </authorList>
    </citation>
    <scope>NUCLEOTIDE SEQUENCE [LARGE SCALE GENOMIC DNA]</scope>
    <source>
        <strain evidence="1">Candidatus Nitrospira sp. ZN2</strain>
    </source>
</reference>
<keyword evidence="2" id="KW-1185">Reference proteome</keyword>
<sequence length="750" mass="84370">MKEQDHMEQEYLAEAAEIARPGIEPLIPIFPWPPRLRVSGLYVASRIVTPPISAPGPLPIQPIPIAQPLPGIVPTSAGPWQIEELLPWGLLREELRLDVDGRYPQMMASGTLYGVLAKRVHWIARLTASGPNAWTGSIWFKDGDVAGFPYTTVDITTTSTFLASQRKAVVRLSGGGTAVRTRTLAFKSPYFRQVEFEFDCATGVTATTHIGTHDHPNRPATLPNETLSIEEVYRRVGFDVRKSGSDSIVPIGDAGTNARWSDNEMHDAMQVYWSRFAGKAQWSLWVFFAKLHEQGTSLGGIMFDDIGPNHRQGTAIFNDSFISRPPAGDARPAAWVERMRFWTACHEMGHAFNLAHSWQKQHPPDWGTPWIPLANEPEARSFMNYPYNVSGGQTAFFSDFAYRFSDNELVFMRHAPERFVQMGNADWFDHHGFEQASASPEPSLKLNLRVDRAQATYQFLEPVVLELKLTNIGARPLVLEKELLSMTEHMTVIVKKRDKPARQYLPFARYCHDQQAQVVMPGEFVTDSLFISVGRNGWDIAEPGYYTIQIALHMETEDIVSDALTIRVTPPRGYDEEFLAQDFFSDDVGRILNFDGSVILRGGNDTLREVNDRLGDRAVACHARVALAAPLARDYKVLDMGDRMGEMASAKEAGGRLRRSAPRIEEARQLYTSALLEKKDQAIATLGRTDYEYYLSRFRAALVEHGAVLKKEPRDVKRDAKREKNGDIEHTMRVIKEALSSLKDQEPVSR</sequence>
<name>A0ABM8QDF7_9BACT</name>
<evidence type="ECO:0000313" key="2">
    <source>
        <dbReference type="Proteomes" id="UP000675880"/>
    </source>
</evidence>
<evidence type="ECO:0008006" key="3">
    <source>
        <dbReference type="Google" id="ProtNLM"/>
    </source>
</evidence>
<evidence type="ECO:0000313" key="1">
    <source>
        <dbReference type="EMBL" id="CAE6691352.1"/>
    </source>
</evidence>
<dbReference type="EMBL" id="CAJNBJ010000001">
    <property type="protein sequence ID" value="CAE6691352.1"/>
    <property type="molecule type" value="Genomic_DNA"/>
</dbReference>
<gene>
    <name evidence="1" type="ORF">NSPZN2_10237</name>
</gene>
<dbReference type="RefSeq" id="WP_213040158.1">
    <property type="nucleotide sequence ID" value="NZ_CAJNBJ010000001.1"/>
</dbReference>
<dbReference type="SUPFAM" id="SSF55486">
    <property type="entry name" value="Metalloproteases ('zincins'), catalytic domain"/>
    <property type="match status" value="1"/>
</dbReference>
<comment type="caution">
    <text evidence="1">The sequence shown here is derived from an EMBL/GenBank/DDBJ whole genome shotgun (WGS) entry which is preliminary data.</text>
</comment>
<organism evidence="1 2">
    <name type="scientific">Nitrospira defluvii</name>
    <dbReference type="NCBI Taxonomy" id="330214"/>
    <lineage>
        <taxon>Bacteria</taxon>
        <taxon>Pseudomonadati</taxon>
        <taxon>Nitrospirota</taxon>
        <taxon>Nitrospiria</taxon>
        <taxon>Nitrospirales</taxon>
        <taxon>Nitrospiraceae</taxon>
        <taxon>Nitrospira</taxon>
    </lineage>
</organism>
<accession>A0ABM8QDF7</accession>
<dbReference type="Proteomes" id="UP000675880">
    <property type="component" value="Unassembled WGS sequence"/>
</dbReference>
<protein>
    <recommendedName>
        <fullName evidence="3">Peptidase M60 domain-containing protein</fullName>
    </recommendedName>
</protein>